<dbReference type="Gene3D" id="2.60.120.380">
    <property type="match status" value="1"/>
</dbReference>
<comment type="caution">
    <text evidence="2">The sequence shown here is derived from an EMBL/GenBank/DDBJ whole genome shotgun (WGS) entry which is preliminary data.</text>
</comment>
<dbReference type="Proteomes" id="UP000273405">
    <property type="component" value="Unassembled WGS sequence"/>
</dbReference>
<protein>
    <recommendedName>
        <fullName evidence="4">Peptidase C-terminal archaeal/bacterial domain-containing protein</fullName>
    </recommendedName>
</protein>
<name>A0A3A8N727_9BACT</name>
<evidence type="ECO:0000313" key="3">
    <source>
        <dbReference type="Proteomes" id="UP000273405"/>
    </source>
</evidence>
<gene>
    <name evidence="2" type="ORF">D7X12_27465</name>
</gene>
<organism evidence="2 3">
    <name type="scientific">Corallococcus sicarius</name>
    <dbReference type="NCBI Taxonomy" id="2316726"/>
    <lineage>
        <taxon>Bacteria</taxon>
        <taxon>Pseudomonadati</taxon>
        <taxon>Myxococcota</taxon>
        <taxon>Myxococcia</taxon>
        <taxon>Myxococcales</taxon>
        <taxon>Cystobacterineae</taxon>
        <taxon>Myxococcaceae</taxon>
        <taxon>Corallococcus</taxon>
    </lineage>
</organism>
<dbReference type="PROSITE" id="PS51257">
    <property type="entry name" value="PROKAR_LIPOPROTEIN"/>
    <property type="match status" value="1"/>
</dbReference>
<evidence type="ECO:0000256" key="1">
    <source>
        <dbReference type="SAM" id="SignalP"/>
    </source>
</evidence>
<reference evidence="3" key="1">
    <citation type="submission" date="2018-09" db="EMBL/GenBank/DDBJ databases">
        <authorList>
            <person name="Livingstone P.G."/>
            <person name="Whitworth D.E."/>
        </authorList>
    </citation>
    <scope>NUCLEOTIDE SEQUENCE [LARGE SCALE GENOMIC DNA]</scope>
    <source>
        <strain evidence="3">CA040B</strain>
    </source>
</reference>
<accession>A0A3A8N727</accession>
<sequence>MRIRLNPLVVGLGLALLSVACGDTAPLEPDTAPTDAVAVTESALTYRYCAGENDCDSGCACQANQCVPDGFGPTHPDCGTPPRRECSTGADCRSSCICSAGYCAPDGFSPPSPYCHLPPPDAYENNDTASQFTAYPGHPLTGFNFHELGDVDWLAVYFGGAMTATFETYNVQSGANTYLEVFTYVNGGPGALVAANDDVCSVWYNPACLASRVSLSVPANSAYFIRIRNLNDTAHNVYQQGPPTYDFRIY</sequence>
<dbReference type="AlphaFoldDB" id="A0A3A8N727"/>
<feature type="signal peptide" evidence="1">
    <location>
        <begin position="1"/>
        <end position="20"/>
    </location>
</feature>
<dbReference type="RefSeq" id="WP_120628231.1">
    <property type="nucleotide sequence ID" value="NZ_RAWG01000209.1"/>
</dbReference>
<keyword evidence="1" id="KW-0732">Signal</keyword>
<proteinExistence type="predicted"/>
<dbReference type="OrthoDB" id="5500429at2"/>
<feature type="chain" id="PRO_5017280051" description="Peptidase C-terminal archaeal/bacterial domain-containing protein" evidence="1">
    <location>
        <begin position="21"/>
        <end position="250"/>
    </location>
</feature>
<dbReference type="EMBL" id="RAWG01000209">
    <property type="protein sequence ID" value="RKH38071.1"/>
    <property type="molecule type" value="Genomic_DNA"/>
</dbReference>
<evidence type="ECO:0008006" key="4">
    <source>
        <dbReference type="Google" id="ProtNLM"/>
    </source>
</evidence>
<keyword evidence="3" id="KW-1185">Reference proteome</keyword>
<evidence type="ECO:0000313" key="2">
    <source>
        <dbReference type="EMBL" id="RKH38071.1"/>
    </source>
</evidence>